<organism evidence="2 3">
    <name type="scientific">Acetobacter conturbans</name>
    <dbReference type="NCBI Taxonomy" id="1737472"/>
    <lineage>
        <taxon>Bacteria</taxon>
        <taxon>Pseudomonadati</taxon>
        <taxon>Pseudomonadota</taxon>
        <taxon>Alphaproteobacteria</taxon>
        <taxon>Acetobacterales</taxon>
        <taxon>Acetobacteraceae</taxon>
        <taxon>Acetobacter</taxon>
    </lineage>
</organism>
<sequence length="315" mass="34510">MKSDCARSAEACYGPPAGRDIPGEIAKSWQRCARFYQLDPAQSWRPDVLSGAEFRHVSGRSAFLLKAGLPEMRRLFALVQGLNMMVLLADPDAMILARCLDETHQSVSRRLELRKGAIWTEKVAGTNGIGTSVEECCPIVLGQGEHWRFCFALLASYAVPIFDPYGRVAGALNLAALSGNTTRPVAGLLLEILMQSGRRIEEQLFRDYHEGEKILSLGMEGGCSAPLVAINDVGEVTGATYASRRLTGWTDEMIEQRPCFRNEMENHNEISFRQAEAGVIRAGLALSQGNASAAARNLGISRATLYRKMKSIGMK</sequence>
<dbReference type="Pfam" id="PF02954">
    <property type="entry name" value="HTH_8"/>
    <property type="match status" value="1"/>
</dbReference>
<protein>
    <submittedName>
        <fullName evidence="2">Fis family transcriptional regulator</fullName>
    </submittedName>
</protein>
<dbReference type="SUPFAM" id="SSF46689">
    <property type="entry name" value="Homeodomain-like"/>
    <property type="match status" value="1"/>
</dbReference>
<comment type="caution">
    <text evidence="2">The sequence shown here is derived from an EMBL/GenBank/DDBJ whole genome shotgun (WGS) entry which is preliminary data.</text>
</comment>
<gene>
    <name evidence="2" type="ORF">GOB81_04845</name>
</gene>
<keyword evidence="3" id="KW-1185">Reference proteome</keyword>
<name>A0ABX0JZS6_9PROT</name>
<dbReference type="InterPro" id="IPR029016">
    <property type="entry name" value="GAF-like_dom_sf"/>
</dbReference>
<evidence type="ECO:0000259" key="1">
    <source>
        <dbReference type="Pfam" id="PF02954"/>
    </source>
</evidence>
<dbReference type="PRINTS" id="PR01590">
    <property type="entry name" value="HTHFIS"/>
</dbReference>
<evidence type="ECO:0000313" key="2">
    <source>
        <dbReference type="EMBL" id="NHN87958.1"/>
    </source>
</evidence>
<dbReference type="InterPro" id="IPR002197">
    <property type="entry name" value="HTH_Fis"/>
</dbReference>
<proteinExistence type="predicted"/>
<dbReference type="InterPro" id="IPR009057">
    <property type="entry name" value="Homeodomain-like_sf"/>
</dbReference>
<evidence type="ECO:0000313" key="3">
    <source>
        <dbReference type="Proteomes" id="UP000631653"/>
    </source>
</evidence>
<dbReference type="Proteomes" id="UP000631653">
    <property type="component" value="Unassembled WGS sequence"/>
</dbReference>
<accession>A0ABX0JZS6</accession>
<reference evidence="2 3" key="1">
    <citation type="journal article" date="2020" name="Int. J. Syst. Evol. Microbiol.">
        <title>Novel acetic acid bacteria from cider fermentations: Acetobacter conturbans sp. nov. and Acetobacter fallax sp. nov.</title>
        <authorList>
            <person name="Sombolestani A.S."/>
            <person name="Cleenwerck I."/>
            <person name="Cnockaert M."/>
            <person name="Borremans W."/>
            <person name="Wieme A.D."/>
            <person name="De Vuyst L."/>
            <person name="Vandamme P."/>
        </authorList>
    </citation>
    <scope>NUCLEOTIDE SEQUENCE [LARGE SCALE GENOMIC DNA]</scope>
    <source>
        <strain evidence="2 3">LMG 1627</strain>
    </source>
</reference>
<dbReference type="EMBL" id="WOSY01000003">
    <property type="protein sequence ID" value="NHN87958.1"/>
    <property type="molecule type" value="Genomic_DNA"/>
</dbReference>
<dbReference type="Gene3D" id="3.30.450.40">
    <property type="match status" value="1"/>
</dbReference>
<dbReference type="SUPFAM" id="SSF55781">
    <property type="entry name" value="GAF domain-like"/>
    <property type="match status" value="1"/>
</dbReference>
<dbReference type="RefSeq" id="WP_173569233.1">
    <property type="nucleotide sequence ID" value="NZ_WOSY01000003.1"/>
</dbReference>
<dbReference type="Gene3D" id="1.10.10.60">
    <property type="entry name" value="Homeodomain-like"/>
    <property type="match status" value="1"/>
</dbReference>
<feature type="domain" description="DNA binding HTH" evidence="1">
    <location>
        <begin position="272"/>
        <end position="310"/>
    </location>
</feature>